<gene>
    <name evidence="2" type="ORF">ZIOFF_049236</name>
</gene>
<accession>A0A8J5G1A8</accession>
<evidence type="ECO:0000313" key="3">
    <source>
        <dbReference type="Proteomes" id="UP000734854"/>
    </source>
</evidence>
<organism evidence="2 3">
    <name type="scientific">Zingiber officinale</name>
    <name type="common">Ginger</name>
    <name type="synonym">Amomum zingiber</name>
    <dbReference type="NCBI Taxonomy" id="94328"/>
    <lineage>
        <taxon>Eukaryota</taxon>
        <taxon>Viridiplantae</taxon>
        <taxon>Streptophyta</taxon>
        <taxon>Embryophyta</taxon>
        <taxon>Tracheophyta</taxon>
        <taxon>Spermatophyta</taxon>
        <taxon>Magnoliopsida</taxon>
        <taxon>Liliopsida</taxon>
        <taxon>Zingiberales</taxon>
        <taxon>Zingiberaceae</taxon>
        <taxon>Zingiber</taxon>
    </lineage>
</organism>
<keyword evidence="3" id="KW-1185">Reference proteome</keyword>
<comment type="caution">
    <text evidence="2">The sequence shown here is derived from an EMBL/GenBank/DDBJ whole genome shotgun (WGS) entry which is preliminary data.</text>
</comment>
<reference evidence="2 3" key="1">
    <citation type="submission" date="2020-08" db="EMBL/GenBank/DDBJ databases">
        <title>Plant Genome Project.</title>
        <authorList>
            <person name="Zhang R.-G."/>
        </authorList>
    </citation>
    <scope>NUCLEOTIDE SEQUENCE [LARGE SCALE GENOMIC DNA]</scope>
    <source>
        <tissue evidence="2">Rhizome</tissue>
    </source>
</reference>
<proteinExistence type="predicted"/>
<dbReference type="AlphaFoldDB" id="A0A8J5G1A8"/>
<dbReference type="Proteomes" id="UP000734854">
    <property type="component" value="Unassembled WGS sequence"/>
</dbReference>
<keyword evidence="1" id="KW-0472">Membrane</keyword>
<protein>
    <submittedName>
        <fullName evidence="2">Uncharacterized protein</fullName>
    </submittedName>
</protein>
<evidence type="ECO:0000313" key="2">
    <source>
        <dbReference type="EMBL" id="KAG6494217.1"/>
    </source>
</evidence>
<dbReference type="EMBL" id="JACMSC010000013">
    <property type="protein sequence ID" value="KAG6494217.1"/>
    <property type="molecule type" value="Genomic_DNA"/>
</dbReference>
<sequence length="90" mass="10290">MKSTAVKMEPCFCWMISIEIDLTGSGLVRQLVGKQRLELIERCIATWVTVYRLALLGPFLLVLPLSTNVVWSSNQLLSCRRTLYWVGLFI</sequence>
<keyword evidence="1" id="KW-0812">Transmembrane</keyword>
<feature type="transmembrane region" description="Helical" evidence="1">
    <location>
        <begin position="44"/>
        <end position="65"/>
    </location>
</feature>
<keyword evidence="1" id="KW-1133">Transmembrane helix</keyword>
<evidence type="ECO:0000256" key="1">
    <source>
        <dbReference type="SAM" id="Phobius"/>
    </source>
</evidence>
<name>A0A8J5G1A8_ZINOF</name>